<protein>
    <recommendedName>
        <fullName evidence="4">Glycosyltransferase</fullName>
        <ecNumber evidence="4">2.4.1.-</ecNumber>
    </recommendedName>
</protein>
<dbReference type="InterPro" id="IPR035595">
    <property type="entry name" value="UDP_glycos_trans_CS"/>
</dbReference>
<gene>
    <name evidence="6" type="ORF">HU200_005661</name>
</gene>
<evidence type="ECO:0000256" key="1">
    <source>
        <dbReference type="ARBA" id="ARBA00009995"/>
    </source>
</evidence>
<dbReference type="PANTHER" id="PTHR48047">
    <property type="entry name" value="GLYCOSYLTRANSFERASE"/>
    <property type="match status" value="1"/>
</dbReference>
<evidence type="ECO:0000313" key="7">
    <source>
        <dbReference type="Proteomes" id="UP000636709"/>
    </source>
</evidence>
<dbReference type="GO" id="GO:0035251">
    <property type="term" value="F:UDP-glucosyltransferase activity"/>
    <property type="evidence" value="ECO:0007669"/>
    <property type="project" value="TreeGrafter"/>
</dbReference>
<dbReference type="PANTHER" id="PTHR48047:SF223">
    <property type="entry name" value="GLYCOSYLTRANSFERASE"/>
    <property type="match status" value="1"/>
</dbReference>
<sequence>MRSPASLDDDARMTSQAQAQAVTPGRGDASTSAAAGSNDAASAAHFVFVPLREQGHLIPAVDTALRLASHGAVCTIVGPPSTASLVRPTVESAQHSGLHVRLVEFPLDYATAGLPEGTDNADAIPLQHMWSYYRAMALLCSPIESYLREHTPYPTCVVSDFVHPWTTELASSLGVPRLSFFSMCSFGLLCQHNLERFNAWDGVDDPNQPVVVPGMGEKRFVVTRAQAPGFFRGIPIRCWEEFADYVERARAEADGVIMNTFEEMEPEFVAGYAAARKMKVWTVGPVSTYHQTRTTLASRGLRKSAIGHEQGSVVYVSFGSISQAESKQVVELGLGLEASGHPFIWVVKNVHEYEESVREFLVELEGRVAGRGLVIRGWAPQLLILSHDAVGGFVTHCGWNSTLEAVTAGLPVVTWPHFTDQFLNEKLAVEVLGIGVSVGVAEPLTYQAVKKEIVVGRGVVEEAVRSVMGGGEEAEARRRRARALADKARAAAREGGSSHANLLDLVKRFRPGAARDASAASEFLPAAMALLPSCSAQVDRRTRREKKKMSVLPQT</sequence>
<comment type="similarity">
    <text evidence="1 3">Belongs to the UDP-glycosyltransferase family.</text>
</comment>
<feature type="region of interest" description="Disordered" evidence="5">
    <location>
        <begin position="1"/>
        <end position="35"/>
    </location>
</feature>
<dbReference type="CDD" id="cd03784">
    <property type="entry name" value="GT1_Gtf-like"/>
    <property type="match status" value="1"/>
</dbReference>
<dbReference type="Pfam" id="PF00201">
    <property type="entry name" value="UDPGT"/>
    <property type="match status" value="1"/>
</dbReference>
<evidence type="ECO:0000256" key="3">
    <source>
        <dbReference type="RuleBase" id="RU003718"/>
    </source>
</evidence>
<evidence type="ECO:0000256" key="4">
    <source>
        <dbReference type="RuleBase" id="RU362057"/>
    </source>
</evidence>
<evidence type="ECO:0000256" key="5">
    <source>
        <dbReference type="SAM" id="MobiDB-lite"/>
    </source>
</evidence>
<proteinExistence type="inferred from homology"/>
<reference evidence="6" key="1">
    <citation type="submission" date="2020-07" db="EMBL/GenBank/DDBJ databases">
        <title>Genome sequence and genetic diversity analysis of an under-domesticated orphan crop, white fonio (Digitaria exilis).</title>
        <authorList>
            <person name="Bennetzen J.L."/>
            <person name="Chen S."/>
            <person name="Ma X."/>
            <person name="Wang X."/>
            <person name="Yssel A.E.J."/>
            <person name="Chaluvadi S.R."/>
            <person name="Johnson M."/>
            <person name="Gangashetty P."/>
            <person name="Hamidou F."/>
            <person name="Sanogo M.D."/>
            <person name="Zwaenepoel A."/>
            <person name="Wallace J."/>
            <person name="Van De Peer Y."/>
            <person name="Van Deynze A."/>
        </authorList>
    </citation>
    <scope>NUCLEOTIDE SEQUENCE</scope>
    <source>
        <tissue evidence="6">Leaves</tissue>
    </source>
</reference>
<dbReference type="PROSITE" id="PS00375">
    <property type="entry name" value="UDPGT"/>
    <property type="match status" value="1"/>
</dbReference>
<accession>A0A835FT20</accession>
<evidence type="ECO:0000256" key="2">
    <source>
        <dbReference type="ARBA" id="ARBA00022679"/>
    </source>
</evidence>
<organism evidence="6 7">
    <name type="scientific">Digitaria exilis</name>
    <dbReference type="NCBI Taxonomy" id="1010633"/>
    <lineage>
        <taxon>Eukaryota</taxon>
        <taxon>Viridiplantae</taxon>
        <taxon>Streptophyta</taxon>
        <taxon>Embryophyta</taxon>
        <taxon>Tracheophyta</taxon>
        <taxon>Spermatophyta</taxon>
        <taxon>Magnoliopsida</taxon>
        <taxon>Liliopsida</taxon>
        <taxon>Poales</taxon>
        <taxon>Poaceae</taxon>
        <taxon>PACMAD clade</taxon>
        <taxon>Panicoideae</taxon>
        <taxon>Panicodae</taxon>
        <taxon>Paniceae</taxon>
        <taxon>Anthephorinae</taxon>
        <taxon>Digitaria</taxon>
    </lineage>
</organism>
<dbReference type="SUPFAM" id="SSF53756">
    <property type="entry name" value="UDP-Glycosyltransferase/glycogen phosphorylase"/>
    <property type="match status" value="1"/>
</dbReference>
<keyword evidence="3" id="KW-0328">Glycosyltransferase</keyword>
<dbReference type="Gene3D" id="3.40.50.2000">
    <property type="entry name" value="Glycogen Phosphorylase B"/>
    <property type="match status" value="2"/>
</dbReference>
<comment type="caution">
    <text evidence="6">The sequence shown here is derived from an EMBL/GenBank/DDBJ whole genome shotgun (WGS) entry which is preliminary data.</text>
</comment>
<name>A0A835FT20_9POAL</name>
<dbReference type="Proteomes" id="UP000636709">
    <property type="component" value="Unassembled WGS sequence"/>
</dbReference>
<keyword evidence="2 3" id="KW-0808">Transferase</keyword>
<feature type="region of interest" description="Disordered" evidence="5">
    <location>
        <begin position="536"/>
        <end position="555"/>
    </location>
</feature>
<dbReference type="AlphaFoldDB" id="A0A835FT20"/>
<dbReference type="FunFam" id="3.40.50.2000:FF:000047">
    <property type="entry name" value="Glycosyltransferase"/>
    <property type="match status" value="1"/>
</dbReference>
<evidence type="ECO:0000313" key="6">
    <source>
        <dbReference type="EMBL" id="KAF8772693.1"/>
    </source>
</evidence>
<dbReference type="EC" id="2.4.1.-" evidence="4"/>
<dbReference type="InterPro" id="IPR002213">
    <property type="entry name" value="UDP_glucos_trans"/>
</dbReference>
<keyword evidence="7" id="KW-1185">Reference proteome</keyword>
<dbReference type="OrthoDB" id="5835829at2759"/>
<dbReference type="EMBL" id="JACEFO010000375">
    <property type="protein sequence ID" value="KAF8772693.1"/>
    <property type="molecule type" value="Genomic_DNA"/>
</dbReference>